<dbReference type="RefSeq" id="WP_379056830.1">
    <property type="nucleotide sequence ID" value="NZ_JBHTKB010000001.1"/>
</dbReference>
<comment type="caution">
    <text evidence="1">The sequence shown here is derived from an EMBL/GenBank/DDBJ whole genome shotgun (WGS) entry which is preliminary data.</text>
</comment>
<accession>A0ABW3F6G7</accession>
<evidence type="ECO:0000313" key="1">
    <source>
        <dbReference type="EMBL" id="MFD0913463.1"/>
    </source>
</evidence>
<proteinExistence type="predicted"/>
<keyword evidence="2" id="KW-1185">Reference proteome</keyword>
<reference evidence="2" key="1">
    <citation type="journal article" date="2019" name="Int. J. Syst. Evol. Microbiol.">
        <title>The Global Catalogue of Microorganisms (GCM) 10K type strain sequencing project: providing services to taxonomists for standard genome sequencing and annotation.</title>
        <authorList>
            <consortium name="The Broad Institute Genomics Platform"/>
            <consortium name="The Broad Institute Genome Sequencing Center for Infectious Disease"/>
            <person name="Wu L."/>
            <person name="Ma J."/>
        </authorList>
    </citation>
    <scope>NUCLEOTIDE SEQUENCE [LARGE SCALE GENOMIC DNA]</scope>
    <source>
        <strain evidence="2">CCUG 58412</strain>
    </source>
</reference>
<organism evidence="1 2">
    <name type="scientific">Methylophilus luteus</name>
    <dbReference type="NCBI Taxonomy" id="640108"/>
    <lineage>
        <taxon>Bacteria</taxon>
        <taxon>Pseudomonadati</taxon>
        <taxon>Pseudomonadota</taxon>
        <taxon>Betaproteobacteria</taxon>
        <taxon>Nitrosomonadales</taxon>
        <taxon>Methylophilaceae</taxon>
        <taxon>Methylophilus</taxon>
    </lineage>
</organism>
<protein>
    <submittedName>
        <fullName evidence="1">Uncharacterized protein</fullName>
    </submittedName>
</protein>
<sequence length="132" mass="15124">MISQFTRLHLNFSDQIHKSIGRDIGLVRREMSPDSKGFISEWNLRALVCILSNMYYIVQSQKTLKYLYSEQSENKAAPKWTWEFDHAKHFDSFSAAASAVLSEKVTQNPVVVSVSKSNSVIWGIHYLDRGIV</sequence>
<dbReference type="Proteomes" id="UP001597128">
    <property type="component" value="Unassembled WGS sequence"/>
</dbReference>
<dbReference type="EMBL" id="JBHTKB010000001">
    <property type="protein sequence ID" value="MFD0913463.1"/>
    <property type="molecule type" value="Genomic_DNA"/>
</dbReference>
<evidence type="ECO:0000313" key="2">
    <source>
        <dbReference type="Proteomes" id="UP001597128"/>
    </source>
</evidence>
<name>A0ABW3F6G7_9PROT</name>
<gene>
    <name evidence="1" type="ORF">ACFQ1Z_07885</name>
</gene>